<proteinExistence type="predicted"/>
<comment type="caution">
    <text evidence="1">The sequence shown here is derived from an EMBL/GenBank/DDBJ whole genome shotgun (WGS) entry which is preliminary data.</text>
</comment>
<accession>A0AAE3H7V0</accession>
<dbReference type="Pfam" id="PF14054">
    <property type="entry name" value="DUF4249"/>
    <property type="match status" value="1"/>
</dbReference>
<dbReference type="EMBL" id="RJUF01000192">
    <property type="protein sequence ID" value="MCP9765734.1"/>
    <property type="molecule type" value="Genomic_DNA"/>
</dbReference>
<dbReference type="InterPro" id="IPR025345">
    <property type="entry name" value="DUF4249"/>
</dbReference>
<sequence>MKKILSILIVSAALFSCEEVIDLEVKDGVNQLVVDAWLTDEDKEQSVKLTISQPYFEDAAPKPALGAEVIVYNQDSTAHVFTDPNNDGVYTYKPKAGKFLKENEQVALAVKYENEQYYSLSQLKRVPKIDSIAYEVFSFPIAPPNGGPKDGFLAQFYANDPVGEGDTYLVRSYKNDTLRFKPTDITLAYDAGFSPGSKSDGLMFILPIRQSLNQTLFSDKDKLKVELFSIPTEAYYFLLQLRQESSNGGIFATPLSNIPTNIINLNSKSTKKALGAFFVSKVSTFETVIDKSKARPKQ</sequence>
<evidence type="ECO:0000313" key="1">
    <source>
        <dbReference type="EMBL" id="MCP9765734.1"/>
    </source>
</evidence>
<keyword evidence="2" id="KW-1185">Reference proteome</keyword>
<dbReference type="RefSeq" id="WP_255039442.1">
    <property type="nucleotide sequence ID" value="NZ_RJUF01000192.1"/>
</dbReference>
<evidence type="ECO:0000313" key="2">
    <source>
        <dbReference type="Proteomes" id="UP001204144"/>
    </source>
</evidence>
<organism evidence="1 2">
    <name type="scientific">Lacihabitans soyangensis</name>
    <dbReference type="NCBI Taxonomy" id="869394"/>
    <lineage>
        <taxon>Bacteria</taxon>
        <taxon>Pseudomonadati</taxon>
        <taxon>Bacteroidota</taxon>
        <taxon>Cytophagia</taxon>
        <taxon>Cytophagales</taxon>
        <taxon>Leadbetterellaceae</taxon>
        <taxon>Lacihabitans</taxon>
    </lineage>
</organism>
<gene>
    <name evidence="1" type="ORF">EGI31_22595</name>
</gene>
<protein>
    <submittedName>
        <fullName evidence="1">DUF4249 domain-containing protein</fullName>
    </submittedName>
</protein>
<reference evidence="1 2" key="1">
    <citation type="submission" date="2018-11" db="EMBL/GenBank/DDBJ databases">
        <title>Novel bacteria species description.</title>
        <authorList>
            <person name="Han J.-H."/>
        </authorList>
    </citation>
    <scope>NUCLEOTIDE SEQUENCE [LARGE SCALE GENOMIC DNA]</scope>
    <source>
        <strain evidence="1 2">KCTC23259</strain>
    </source>
</reference>
<name>A0AAE3H7V0_9BACT</name>
<dbReference type="AlphaFoldDB" id="A0AAE3H7V0"/>
<dbReference type="PROSITE" id="PS51257">
    <property type="entry name" value="PROKAR_LIPOPROTEIN"/>
    <property type="match status" value="1"/>
</dbReference>
<dbReference type="Proteomes" id="UP001204144">
    <property type="component" value="Unassembled WGS sequence"/>
</dbReference>